<reference evidence="3 5" key="1">
    <citation type="journal article" date="2012" name="Nature">
        <title>Algal genomes reveal evolutionary mosaicism and the fate of nucleomorphs.</title>
        <authorList>
            <consortium name="DOE Joint Genome Institute"/>
            <person name="Curtis B.A."/>
            <person name="Tanifuji G."/>
            <person name="Burki F."/>
            <person name="Gruber A."/>
            <person name="Irimia M."/>
            <person name="Maruyama S."/>
            <person name="Arias M.C."/>
            <person name="Ball S.G."/>
            <person name="Gile G.H."/>
            <person name="Hirakawa Y."/>
            <person name="Hopkins J.F."/>
            <person name="Kuo A."/>
            <person name="Rensing S.A."/>
            <person name="Schmutz J."/>
            <person name="Symeonidi A."/>
            <person name="Elias M."/>
            <person name="Eveleigh R.J."/>
            <person name="Herman E.K."/>
            <person name="Klute M.J."/>
            <person name="Nakayama T."/>
            <person name="Obornik M."/>
            <person name="Reyes-Prieto A."/>
            <person name="Armbrust E.V."/>
            <person name="Aves S.J."/>
            <person name="Beiko R.G."/>
            <person name="Coutinho P."/>
            <person name="Dacks J.B."/>
            <person name="Durnford D.G."/>
            <person name="Fast N.M."/>
            <person name="Green B.R."/>
            <person name="Grisdale C.J."/>
            <person name="Hempel F."/>
            <person name="Henrissat B."/>
            <person name="Hoppner M.P."/>
            <person name="Ishida K."/>
            <person name="Kim E."/>
            <person name="Koreny L."/>
            <person name="Kroth P.G."/>
            <person name="Liu Y."/>
            <person name="Malik S.B."/>
            <person name="Maier U.G."/>
            <person name="McRose D."/>
            <person name="Mock T."/>
            <person name="Neilson J.A."/>
            <person name="Onodera N.T."/>
            <person name="Poole A.M."/>
            <person name="Pritham E.J."/>
            <person name="Richards T.A."/>
            <person name="Rocap G."/>
            <person name="Roy S.W."/>
            <person name="Sarai C."/>
            <person name="Schaack S."/>
            <person name="Shirato S."/>
            <person name="Slamovits C.H."/>
            <person name="Spencer D.F."/>
            <person name="Suzuki S."/>
            <person name="Worden A.Z."/>
            <person name="Zauner S."/>
            <person name="Barry K."/>
            <person name="Bell C."/>
            <person name="Bharti A.K."/>
            <person name="Crow J.A."/>
            <person name="Grimwood J."/>
            <person name="Kramer R."/>
            <person name="Lindquist E."/>
            <person name="Lucas S."/>
            <person name="Salamov A."/>
            <person name="McFadden G.I."/>
            <person name="Lane C.E."/>
            <person name="Keeling P.J."/>
            <person name="Gray M.W."/>
            <person name="Grigoriev I.V."/>
            <person name="Archibald J.M."/>
        </authorList>
    </citation>
    <scope>NUCLEOTIDE SEQUENCE</scope>
    <source>
        <strain evidence="3 5">CCMP2712</strain>
    </source>
</reference>
<dbReference type="EMBL" id="JH992975">
    <property type="protein sequence ID" value="EKX51589.1"/>
    <property type="molecule type" value="Genomic_DNA"/>
</dbReference>
<dbReference type="EnsemblProtists" id="EKX51589">
    <property type="protein sequence ID" value="EKX51589"/>
    <property type="gene ID" value="GUITHDRAFT_102850"/>
</dbReference>
<dbReference type="InterPro" id="IPR018247">
    <property type="entry name" value="EF_Hand_1_Ca_BS"/>
</dbReference>
<dbReference type="Gene3D" id="1.10.238.10">
    <property type="entry name" value="EF-hand"/>
    <property type="match status" value="1"/>
</dbReference>
<dbReference type="KEGG" id="gtt:GUITHDRAFT_102850"/>
<organism evidence="3">
    <name type="scientific">Guillardia theta (strain CCMP2712)</name>
    <name type="common">Cryptophyte</name>
    <dbReference type="NCBI Taxonomy" id="905079"/>
    <lineage>
        <taxon>Eukaryota</taxon>
        <taxon>Cryptophyceae</taxon>
        <taxon>Pyrenomonadales</taxon>
        <taxon>Geminigeraceae</taxon>
        <taxon>Guillardia</taxon>
    </lineage>
</organism>
<evidence type="ECO:0000313" key="5">
    <source>
        <dbReference type="Proteomes" id="UP000011087"/>
    </source>
</evidence>
<dbReference type="GeneID" id="17308273"/>
<dbReference type="HOGENOM" id="CLU_090838_0_0_1"/>
<keyword evidence="1" id="KW-0106">Calcium</keyword>
<dbReference type="Proteomes" id="UP000011087">
    <property type="component" value="Unassembled WGS sequence"/>
</dbReference>
<dbReference type="InterPro" id="IPR002048">
    <property type="entry name" value="EF_hand_dom"/>
</dbReference>
<dbReference type="InterPro" id="IPR011992">
    <property type="entry name" value="EF-hand-dom_pair"/>
</dbReference>
<dbReference type="PROSITE" id="PS00018">
    <property type="entry name" value="EF_HAND_1"/>
    <property type="match status" value="2"/>
</dbReference>
<dbReference type="SUPFAM" id="SSF47473">
    <property type="entry name" value="EF-hand"/>
    <property type="match status" value="1"/>
</dbReference>
<accession>L1JTD9</accession>
<protein>
    <recommendedName>
        <fullName evidence="2">EF-hand domain-containing protein</fullName>
    </recommendedName>
</protein>
<dbReference type="RefSeq" id="XP_005838569.1">
    <property type="nucleotide sequence ID" value="XM_005838512.1"/>
</dbReference>
<evidence type="ECO:0000313" key="4">
    <source>
        <dbReference type="EnsemblProtists" id="EKX51589"/>
    </source>
</evidence>
<dbReference type="PaxDb" id="55529-EKX51589"/>
<reference evidence="5" key="2">
    <citation type="submission" date="2012-11" db="EMBL/GenBank/DDBJ databases">
        <authorList>
            <person name="Kuo A."/>
            <person name="Curtis B.A."/>
            <person name="Tanifuji G."/>
            <person name="Burki F."/>
            <person name="Gruber A."/>
            <person name="Irimia M."/>
            <person name="Maruyama S."/>
            <person name="Arias M.C."/>
            <person name="Ball S.G."/>
            <person name="Gile G.H."/>
            <person name="Hirakawa Y."/>
            <person name="Hopkins J.F."/>
            <person name="Rensing S.A."/>
            <person name="Schmutz J."/>
            <person name="Symeonidi A."/>
            <person name="Elias M."/>
            <person name="Eveleigh R.J."/>
            <person name="Herman E.K."/>
            <person name="Klute M.J."/>
            <person name="Nakayama T."/>
            <person name="Obornik M."/>
            <person name="Reyes-Prieto A."/>
            <person name="Armbrust E.V."/>
            <person name="Aves S.J."/>
            <person name="Beiko R.G."/>
            <person name="Coutinho P."/>
            <person name="Dacks J.B."/>
            <person name="Durnford D.G."/>
            <person name="Fast N.M."/>
            <person name="Green B.R."/>
            <person name="Grisdale C."/>
            <person name="Hempe F."/>
            <person name="Henrissat B."/>
            <person name="Hoppner M.P."/>
            <person name="Ishida K.-I."/>
            <person name="Kim E."/>
            <person name="Koreny L."/>
            <person name="Kroth P.G."/>
            <person name="Liu Y."/>
            <person name="Malik S.-B."/>
            <person name="Maier U.G."/>
            <person name="McRose D."/>
            <person name="Mock T."/>
            <person name="Neilson J.A."/>
            <person name="Onodera N.T."/>
            <person name="Poole A.M."/>
            <person name="Pritham E.J."/>
            <person name="Richards T.A."/>
            <person name="Rocap G."/>
            <person name="Roy S.W."/>
            <person name="Sarai C."/>
            <person name="Schaack S."/>
            <person name="Shirato S."/>
            <person name="Slamovits C.H."/>
            <person name="Spencer D.F."/>
            <person name="Suzuki S."/>
            <person name="Worden A.Z."/>
            <person name="Zauner S."/>
            <person name="Barry K."/>
            <person name="Bell C."/>
            <person name="Bharti A.K."/>
            <person name="Crow J.A."/>
            <person name="Grimwood J."/>
            <person name="Kramer R."/>
            <person name="Lindquist E."/>
            <person name="Lucas S."/>
            <person name="Salamov A."/>
            <person name="McFadden G.I."/>
            <person name="Lane C.E."/>
            <person name="Keeling P.J."/>
            <person name="Gray M.W."/>
            <person name="Grigoriev I.V."/>
            <person name="Archibald J.M."/>
        </authorList>
    </citation>
    <scope>NUCLEOTIDE SEQUENCE</scope>
    <source>
        <strain evidence="5">CCMP2712</strain>
    </source>
</reference>
<dbReference type="Pfam" id="PF13499">
    <property type="entry name" value="EF-hand_7"/>
    <property type="match status" value="1"/>
</dbReference>
<dbReference type="PROSITE" id="PS50222">
    <property type="entry name" value="EF_HAND_2"/>
    <property type="match status" value="2"/>
</dbReference>
<reference evidence="4" key="3">
    <citation type="submission" date="2015-06" db="UniProtKB">
        <authorList>
            <consortium name="EnsemblProtists"/>
        </authorList>
    </citation>
    <scope>IDENTIFICATION</scope>
</reference>
<evidence type="ECO:0000313" key="3">
    <source>
        <dbReference type="EMBL" id="EKX51589.1"/>
    </source>
</evidence>
<gene>
    <name evidence="3" type="ORF">GUITHDRAFT_102850</name>
</gene>
<dbReference type="GO" id="GO:0005509">
    <property type="term" value="F:calcium ion binding"/>
    <property type="evidence" value="ECO:0007669"/>
    <property type="project" value="InterPro"/>
</dbReference>
<evidence type="ECO:0000259" key="2">
    <source>
        <dbReference type="PROSITE" id="PS50222"/>
    </source>
</evidence>
<feature type="domain" description="EF-hand" evidence="2">
    <location>
        <begin position="31"/>
        <end position="66"/>
    </location>
</feature>
<feature type="domain" description="EF-hand" evidence="2">
    <location>
        <begin position="72"/>
        <end position="107"/>
    </location>
</feature>
<proteinExistence type="predicted"/>
<sequence length="268" mass="30395">MPPQFSRLTSDGSAAMVRRTSSVGQNCDMYTIRLQINQAFQEADKDGSGHLSKQELLKVLDTLNITLQNPVDDMDVIFGLADTLDANHSGHIDLDEWGACFEPAIKRFAVSPDTKMDMEDLMKVTFAGILEDAKKERSLVIEAFMKAYEKVKDGFGTRFLGSKWRFKIYDAFYGAIEDDKVYVPLRYEYLKKKLKEASLDQEPWIKNVLAGSVKAKDDTKEAFERLKSLQDVKKELRDPKVVMEFCAAWLELLTEQELKKAAAEGADK</sequence>
<dbReference type="SMART" id="SM00054">
    <property type="entry name" value="EFh"/>
    <property type="match status" value="2"/>
</dbReference>
<name>L1JTD9_GUITC</name>
<evidence type="ECO:0000256" key="1">
    <source>
        <dbReference type="ARBA" id="ARBA00022837"/>
    </source>
</evidence>
<dbReference type="AlphaFoldDB" id="L1JTD9"/>
<keyword evidence="5" id="KW-1185">Reference proteome</keyword>